<evidence type="ECO:0000313" key="2">
    <source>
        <dbReference type="EMBL" id="MXP15648.1"/>
    </source>
</evidence>
<keyword evidence="1" id="KW-0472">Membrane</keyword>
<dbReference type="RefSeq" id="WP_160602141.1">
    <property type="nucleotide sequence ID" value="NZ_WTYU01000002.1"/>
</dbReference>
<dbReference type="OrthoDB" id="1495896at2"/>
<evidence type="ECO:0000313" key="3">
    <source>
        <dbReference type="Proteomes" id="UP000473531"/>
    </source>
</evidence>
<reference evidence="2 3" key="1">
    <citation type="submission" date="2019-12" db="EMBL/GenBank/DDBJ databases">
        <title>Genomic-based taxomic classification of the family Erythrobacteraceae.</title>
        <authorList>
            <person name="Xu L."/>
        </authorList>
    </citation>
    <scope>NUCLEOTIDE SEQUENCE [LARGE SCALE GENOMIC DNA]</scope>
    <source>
        <strain evidence="2 3">KCTC 52259</strain>
    </source>
</reference>
<dbReference type="Proteomes" id="UP000473531">
    <property type="component" value="Unassembled WGS sequence"/>
</dbReference>
<dbReference type="AlphaFoldDB" id="A0A6L7GLA2"/>
<evidence type="ECO:0000256" key="1">
    <source>
        <dbReference type="SAM" id="Phobius"/>
    </source>
</evidence>
<organism evidence="2 3">
    <name type="scientific">Allopontixanthobacter confluentis</name>
    <dbReference type="NCBI Taxonomy" id="1849021"/>
    <lineage>
        <taxon>Bacteria</taxon>
        <taxon>Pseudomonadati</taxon>
        <taxon>Pseudomonadota</taxon>
        <taxon>Alphaproteobacteria</taxon>
        <taxon>Sphingomonadales</taxon>
        <taxon>Erythrobacteraceae</taxon>
        <taxon>Allopontixanthobacter</taxon>
    </lineage>
</organism>
<protein>
    <recommendedName>
        <fullName evidence="4">Nitrogen fixation protein FixH</fullName>
    </recommendedName>
</protein>
<keyword evidence="1" id="KW-1133">Transmembrane helix</keyword>
<comment type="caution">
    <text evidence="2">The sequence shown here is derived from an EMBL/GenBank/DDBJ whole genome shotgun (WGS) entry which is preliminary data.</text>
</comment>
<dbReference type="Pfam" id="PF05751">
    <property type="entry name" value="FixH"/>
    <property type="match status" value="1"/>
</dbReference>
<sequence>MTRHFTGRHMAAILVAGFGIVVAVNFTMARYAVSTFGGIVVENSYVASQNYNGWLDKAQAQEALGWEAGVTRRADNRIVVDTGNIPAGAHIIGAARHPLGREADRTLTFTPASDHRQISAETLKPGRWTVRLRITADGKVWRGESALR</sequence>
<accession>A0A6L7GLA2</accession>
<keyword evidence="3" id="KW-1185">Reference proteome</keyword>
<feature type="transmembrane region" description="Helical" evidence="1">
    <location>
        <begin position="12"/>
        <end position="33"/>
    </location>
</feature>
<proteinExistence type="predicted"/>
<evidence type="ECO:0008006" key="4">
    <source>
        <dbReference type="Google" id="ProtNLM"/>
    </source>
</evidence>
<keyword evidence="1" id="KW-0812">Transmembrane</keyword>
<dbReference type="InterPro" id="IPR008620">
    <property type="entry name" value="FixH"/>
</dbReference>
<name>A0A6L7GLA2_9SPHN</name>
<dbReference type="EMBL" id="WTYU01000002">
    <property type="protein sequence ID" value="MXP15648.1"/>
    <property type="molecule type" value="Genomic_DNA"/>
</dbReference>
<gene>
    <name evidence="2" type="ORF">GRI44_12905</name>
</gene>